<organism evidence="7 8">
    <name type="scientific">Cordyceps fumosorosea (strain ARSEF 2679)</name>
    <name type="common">Isaria fumosorosea</name>
    <dbReference type="NCBI Taxonomy" id="1081104"/>
    <lineage>
        <taxon>Eukaryota</taxon>
        <taxon>Fungi</taxon>
        <taxon>Dikarya</taxon>
        <taxon>Ascomycota</taxon>
        <taxon>Pezizomycotina</taxon>
        <taxon>Sordariomycetes</taxon>
        <taxon>Hypocreomycetidae</taxon>
        <taxon>Hypocreales</taxon>
        <taxon>Cordycipitaceae</taxon>
        <taxon>Cordyceps</taxon>
    </lineage>
</organism>
<dbReference type="GO" id="GO:0016491">
    <property type="term" value="F:oxidoreductase activity"/>
    <property type="evidence" value="ECO:0007669"/>
    <property type="project" value="UniProtKB-KW"/>
</dbReference>
<dbReference type="PRINTS" id="PR00420">
    <property type="entry name" value="RNGMNOXGNASE"/>
</dbReference>
<keyword evidence="1" id="KW-0285">Flavoprotein</keyword>
<evidence type="ECO:0000313" key="7">
    <source>
        <dbReference type="EMBL" id="OAA72603.1"/>
    </source>
</evidence>
<feature type="domain" description="FAD-binding" evidence="5">
    <location>
        <begin position="2"/>
        <end position="324"/>
    </location>
</feature>
<name>A0A168DGW5_CORFA</name>
<dbReference type="GeneID" id="30017968"/>
<feature type="region of interest" description="Disordered" evidence="4">
    <location>
        <begin position="385"/>
        <end position="416"/>
    </location>
</feature>
<dbReference type="GO" id="GO:0071949">
    <property type="term" value="F:FAD binding"/>
    <property type="evidence" value="ECO:0007669"/>
    <property type="project" value="InterPro"/>
</dbReference>
<dbReference type="PANTHER" id="PTHR46865">
    <property type="entry name" value="OXIDOREDUCTASE-RELATED"/>
    <property type="match status" value="1"/>
</dbReference>
<proteinExistence type="predicted"/>
<protein>
    <submittedName>
        <fullName evidence="7">Alkaline phosphatase family protein</fullName>
    </submittedName>
</protein>
<dbReference type="RefSeq" id="XP_018708049.1">
    <property type="nucleotide sequence ID" value="XM_018845283.1"/>
</dbReference>
<reference evidence="7 8" key="1">
    <citation type="journal article" date="2016" name="Genome Biol. Evol.">
        <title>Divergent and convergent evolution of fungal pathogenicity.</title>
        <authorList>
            <person name="Shang Y."/>
            <person name="Xiao G."/>
            <person name="Zheng P."/>
            <person name="Cen K."/>
            <person name="Zhan S."/>
            <person name="Wang C."/>
        </authorList>
    </citation>
    <scope>NUCLEOTIDE SEQUENCE [LARGE SCALE GENOMIC DNA]</scope>
    <source>
        <strain evidence="7 8">ARSEF 2679</strain>
    </source>
</reference>
<dbReference type="PANTHER" id="PTHR46865:SF7">
    <property type="entry name" value="MONOOXYGENASE, PUTATIVE (AFU_ORTHOLOGUE AFUA_8G07040)-RELATED"/>
    <property type="match status" value="1"/>
</dbReference>
<gene>
    <name evidence="7" type="ORF">ISF_01676</name>
</gene>
<dbReference type="Gene3D" id="3.50.50.60">
    <property type="entry name" value="FAD/NAD(P)-binding domain"/>
    <property type="match status" value="1"/>
</dbReference>
<dbReference type="Pfam" id="PF01494">
    <property type="entry name" value="FAD_binding_3"/>
    <property type="match status" value="1"/>
</dbReference>
<evidence type="ECO:0000256" key="1">
    <source>
        <dbReference type="ARBA" id="ARBA00022630"/>
    </source>
</evidence>
<evidence type="ECO:0000256" key="3">
    <source>
        <dbReference type="ARBA" id="ARBA00023002"/>
    </source>
</evidence>
<evidence type="ECO:0000259" key="5">
    <source>
        <dbReference type="Pfam" id="PF01494"/>
    </source>
</evidence>
<dbReference type="InterPro" id="IPR051704">
    <property type="entry name" value="FAD_aromatic-hydroxylase"/>
</dbReference>
<dbReference type="InterPro" id="IPR002938">
    <property type="entry name" value="FAD-bd"/>
</dbReference>
<dbReference type="Proteomes" id="UP000076744">
    <property type="component" value="Unassembled WGS sequence"/>
</dbReference>
<evidence type="ECO:0000259" key="6">
    <source>
        <dbReference type="Pfam" id="PF09423"/>
    </source>
</evidence>
<dbReference type="OrthoDB" id="2100241at2759"/>
<dbReference type="EMBL" id="AZHB01000002">
    <property type="protein sequence ID" value="OAA72603.1"/>
    <property type="molecule type" value="Genomic_DNA"/>
</dbReference>
<dbReference type="CDD" id="cd07389">
    <property type="entry name" value="MPP_PhoD"/>
    <property type="match status" value="1"/>
</dbReference>
<dbReference type="STRING" id="1081104.A0A168DGW5"/>
<evidence type="ECO:0000256" key="4">
    <source>
        <dbReference type="SAM" id="MobiDB-lite"/>
    </source>
</evidence>
<dbReference type="Gene3D" id="3.30.9.10">
    <property type="entry name" value="D-Amino Acid Oxidase, subunit A, domain 2"/>
    <property type="match status" value="1"/>
</dbReference>
<dbReference type="AlphaFoldDB" id="A0A168DGW5"/>
<dbReference type="InterPro" id="IPR036188">
    <property type="entry name" value="FAD/NAD-bd_sf"/>
</dbReference>
<comment type="caution">
    <text evidence="7">The sequence shown here is derived from an EMBL/GenBank/DDBJ whole genome shotgun (WGS) entry which is preliminary data.</text>
</comment>
<dbReference type="Pfam" id="PF09423">
    <property type="entry name" value="PhoD"/>
    <property type="match status" value="1"/>
</dbReference>
<dbReference type="InterPro" id="IPR018946">
    <property type="entry name" value="PhoD-like_MPP"/>
</dbReference>
<evidence type="ECO:0000313" key="8">
    <source>
        <dbReference type="Proteomes" id="UP000076744"/>
    </source>
</evidence>
<keyword evidence="8" id="KW-1185">Reference proteome</keyword>
<dbReference type="InterPro" id="IPR038607">
    <property type="entry name" value="PhoD-like_sf"/>
</dbReference>
<dbReference type="InterPro" id="IPR029052">
    <property type="entry name" value="Metallo-depent_PP-like"/>
</dbReference>
<feature type="domain" description="PhoD-like phosphatase metallophosphatase" evidence="6">
    <location>
        <begin position="699"/>
        <end position="962"/>
    </location>
</feature>
<dbReference type="SUPFAM" id="SSF51905">
    <property type="entry name" value="FAD/NAD(P)-binding domain"/>
    <property type="match status" value="1"/>
</dbReference>
<accession>A0A168DGW5</accession>
<sequence length="1029" mass="116249">MRVIIAGAGVAGPAIAFWLAKDGHDVTLVERFPSLRTAGLQVDLRNEAIEVVRRMGLLQTVRERSVPEMGTIIVDSKGQENIVQRKLEVETESGVQGKTSAYEIMRRDLIEILHDATKENVTYRFGLSVDHYRNIKGDENSEEGPKTDKVEVTLSDGSKEMYDLLVAADGQGSRIRKHMFFYRPEDDDSRWLGIFSAYYTLPRRDYDTSFCRMYHATERRLAMTRWHREDQGQVYLMAMSNTERFRRALDRDVASQKDAFAAVFKGMGWQEERILHALTDAEDFYADEMLQRRSTAWSHGRVVLLGDSAYCASPIAGVGSSMALIGAYRSLQAWLPMSTWSIKRLHVAEWVRSKGRGAQPWAKKVRDQRWLLPDYPEMCWRRSPSTARSSLTDDSRSRSLWSPGAGAYSSASSVTGGTAGDDIWLPSHELREQPEEEERAEVETFPAHFPTFVFAAFAIYVPAYLATYRAGPELQVVEDKVDVVIKETTLTPDDGTGAAIVADEVDVEEKVVLREKPVSRWRILAYGAPNPRDQLSSILTFLINGIFVALTADALFRARILYPADDLSFVRLGYVSNDEAKMLLREPDQTKMPVTVEVRIADPQPPFEDPIWRLAGGFRSTADDTDFTGIVTIPLSSRHPRWYEYRTSNNHTGRFLSAPRPGQLSEKTDGKFTFLSTSCILPRFPYNPLDHALAIPGLRHLADKLPSLSAQFMLFLGDFIYIDVPSRFGKSIDEYRMQYRQVYASPDWAPVAQNLSWIHVLDDHEISNDWDASNTGVYQAALEPWTTYQANVNPPKALRAGTSNVRRQNATWYTFAQGPASFFLMDTRSYRSRNKVPFEDEEKTMLGAEQLEDFLAWLARPEPRGIKWKIVASSVPFTKNWPVNVRDTWGGFLVERRRILEAMWDAGARGMGVLVLSGDRHEFAATKFPPPEGSKWPASAAAHEISTSPLNQFASPFPTYKQTDEEDVKLKYIPSGSSKFGAFTIENIEGDSSLHYQLYVDGKEAWNTTLVAAKPSSNSSGSIWDFLKF</sequence>
<dbReference type="Gene3D" id="3.60.21.70">
    <property type="entry name" value="PhoD-like phosphatase"/>
    <property type="match status" value="1"/>
</dbReference>
<keyword evidence="2" id="KW-0274">FAD</keyword>
<evidence type="ECO:0000256" key="2">
    <source>
        <dbReference type="ARBA" id="ARBA00022827"/>
    </source>
</evidence>
<dbReference type="SUPFAM" id="SSF56300">
    <property type="entry name" value="Metallo-dependent phosphatases"/>
    <property type="match status" value="1"/>
</dbReference>
<keyword evidence="3" id="KW-0560">Oxidoreductase</keyword>
<feature type="compositionally biased region" description="Low complexity" evidence="4">
    <location>
        <begin position="398"/>
        <end position="416"/>
    </location>
</feature>